<dbReference type="Pfam" id="PF02892">
    <property type="entry name" value="zf-BED"/>
    <property type="match status" value="1"/>
</dbReference>
<dbReference type="InterPro" id="IPR045012">
    <property type="entry name" value="NLP"/>
</dbReference>
<evidence type="ECO:0000259" key="5">
    <source>
        <dbReference type="PROSITE" id="PS50808"/>
    </source>
</evidence>
<protein>
    <recommendedName>
        <fullName evidence="5">BED-type domain-containing protein</fullName>
    </recommendedName>
</protein>
<dbReference type="PANTHER" id="PTHR32002:SF79">
    <property type="entry name" value="OS09G0549450 PROTEIN"/>
    <property type="match status" value="1"/>
</dbReference>
<dbReference type="InterPro" id="IPR036236">
    <property type="entry name" value="Znf_C2H2_sf"/>
</dbReference>
<dbReference type="Gramene" id="TuG1812G0500005019.01.T01">
    <property type="protein sequence ID" value="TuG1812G0500005019.01.T01"/>
    <property type="gene ID" value="TuG1812G0500005019.01"/>
</dbReference>
<evidence type="ECO:0000256" key="1">
    <source>
        <dbReference type="ARBA" id="ARBA00022723"/>
    </source>
</evidence>
<dbReference type="InterPro" id="IPR003656">
    <property type="entry name" value="Znf_BED"/>
</dbReference>
<dbReference type="Pfam" id="PF22922">
    <property type="entry name" value="GAF_NLP"/>
    <property type="match status" value="1"/>
</dbReference>
<proteinExistence type="predicted"/>
<dbReference type="SMART" id="SM00614">
    <property type="entry name" value="ZnF_BED"/>
    <property type="match status" value="1"/>
</dbReference>
<dbReference type="SUPFAM" id="SSF57667">
    <property type="entry name" value="beta-beta-alpha zinc fingers"/>
    <property type="match status" value="1"/>
</dbReference>
<dbReference type="PANTHER" id="PTHR32002">
    <property type="entry name" value="PROTEIN NLP8"/>
    <property type="match status" value="1"/>
</dbReference>
<sequence length="329" mass="37193">MLCKLECNRELLSSMLCKLECKVQLLCCMMHNLIVKSTLMTGWQKKEQTITYVSSIPRTKFSNPSYKKAIPEILQVLRAACIIHELPLAQTWAACGQQGKRCRRHSDENCRYCISTIDAACHVNDPRVQIFHEACSEHHLLPGQGVAGKAFTTNQPCFLPDMGSSGEQEYPLSHHAKIFRLKGVMAIRLRTTRTGTADFVLEFFLPTDCEAENEQKTVLNSLSGTVQSLCRTLRMVTNKEMQDDAMWEMNKISSLGLQKNKKVKKRKPMARRSPVWKSFTEIIVGDTAKAKCNHCDLELCCDSKNGTSSLRSHLKRCKLNPNNRITGPI</sequence>
<evidence type="ECO:0000256" key="2">
    <source>
        <dbReference type="ARBA" id="ARBA00022771"/>
    </source>
</evidence>
<name>A0A8R7QL95_TRIUA</name>
<evidence type="ECO:0000256" key="3">
    <source>
        <dbReference type="ARBA" id="ARBA00022833"/>
    </source>
</evidence>
<reference evidence="6" key="2">
    <citation type="submission" date="2018-03" db="EMBL/GenBank/DDBJ databases">
        <title>The Triticum urartu genome reveals the dynamic nature of wheat genome evolution.</title>
        <authorList>
            <person name="Ling H."/>
            <person name="Ma B."/>
            <person name="Shi X."/>
            <person name="Liu H."/>
            <person name="Dong L."/>
            <person name="Sun H."/>
            <person name="Cao Y."/>
            <person name="Gao Q."/>
            <person name="Zheng S."/>
            <person name="Li Y."/>
            <person name="Yu Y."/>
            <person name="Du H."/>
            <person name="Qi M."/>
            <person name="Li Y."/>
            <person name="Yu H."/>
            <person name="Cui Y."/>
            <person name="Wang N."/>
            <person name="Chen C."/>
            <person name="Wu H."/>
            <person name="Zhao Y."/>
            <person name="Zhang J."/>
            <person name="Li Y."/>
            <person name="Zhou W."/>
            <person name="Zhang B."/>
            <person name="Hu W."/>
            <person name="Eijk M."/>
            <person name="Tang J."/>
            <person name="Witsenboer H."/>
            <person name="Zhao S."/>
            <person name="Li Z."/>
            <person name="Zhang A."/>
            <person name="Wang D."/>
            <person name="Liang C."/>
        </authorList>
    </citation>
    <scope>NUCLEOTIDE SEQUENCE [LARGE SCALE GENOMIC DNA]</scope>
    <source>
        <strain evidence="6">cv. G1812</strain>
    </source>
</reference>
<dbReference type="AlphaFoldDB" id="A0A8R7QL95"/>
<dbReference type="GO" id="GO:0003700">
    <property type="term" value="F:DNA-binding transcription factor activity"/>
    <property type="evidence" value="ECO:0007669"/>
    <property type="project" value="InterPro"/>
</dbReference>
<dbReference type="Proteomes" id="UP000015106">
    <property type="component" value="Chromosome 5"/>
</dbReference>
<dbReference type="PROSITE" id="PS50808">
    <property type="entry name" value="ZF_BED"/>
    <property type="match status" value="1"/>
</dbReference>
<accession>A0A8R7QL95</accession>
<evidence type="ECO:0000313" key="6">
    <source>
        <dbReference type="EnsemblPlants" id="TuG1812G0500005019.01.T01"/>
    </source>
</evidence>
<organism evidence="6 7">
    <name type="scientific">Triticum urartu</name>
    <name type="common">Red wild einkorn</name>
    <name type="synonym">Crithodium urartu</name>
    <dbReference type="NCBI Taxonomy" id="4572"/>
    <lineage>
        <taxon>Eukaryota</taxon>
        <taxon>Viridiplantae</taxon>
        <taxon>Streptophyta</taxon>
        <taxon>Embryophyta</taxon>
        <taxon>Tracheophyta</taxon>
        <taxon>Spermatophyta</taxon>
        <taxon>Magnoliopsida</taxon>
        <taxon>Liliopsida</taxon>
        <taxon>Poales</taxon>
        <taxon>Poaceae</taxon>
        <taxon>BOP clade</taxon>
        <taxon>Pooideae</taxon>
        <taxon>Triticodae</taxon>
        <taxon>Triticeae</taxon>
        <taxon>Triticinae</taxon>
        <taxon>Triticum</taxon>
    </lineage>
</organism>
<keyword evidence="3" id="KW-0862">Zinc</keyword>
<keyword evidence="1" id="KW-0479">Metal-binding</keyword>
<keyword evidence="7" id="KW-1185">Reference proteome</keyword>
<dbReference type="GO" id="GO:0008270">
    <property type="term" value="F:zinc ion binding"/>
    <property type="evidence" value="ECO:0007669"/>
    <property type="project" value="UniProtKB-KW"/>
</dbReference>
<evidence type="ECO:0000313" key="7">
    <source>
        <dbReference type="Proteomes" id="UP000015106"/>
    </source>
</evidence>
<feature type="domain" description="BED-type" evidence="5">
    <location>
        <begin position="270"/>
        <end position="324"/>
    </location>
</feature>
<reference evidence="6" key="3">
    <citation type="submission" date="2022-06" db="UniProtKB">
        <authorList>
            <consortium name="EnsemblPlants"/>
        </authorList>
    </citation>
    <scope>IDENTIFICATION</scope>
</reference>
<keyword evidence="2 4" id="KW-0863">Zinc-finger</keyword>
<dbReference type="EnsemblPlants" id="TuG1812G0500005019.01.T01">
    <property type="protein sequence ID" value="TuG1812G0500005019.01.T01"/>
    <property type="gene ID" value="TuG1812G0500005019.01"/>
</dbReference>
<dbReference type="InterPro" id="IPR055081">
    <property type="entry name" value="NLP1-9_GAF"/>
</dbReference>
<dbReference type="GO" id="GO:0003677">
    <property type="term" value="F:DNA binding"/>
    <property type="evidence" value="ECO:0007669"/>
    <property type="project" value="InterPro"/>
</dbReference>
<reference evidence="7" key="1">
    <citation type="journal article" date="2013" name="Nature">
        <title>Draft genome of the wheat A-genome progenitor Triticum urartu.</title>
        <authorList>
            <person name="Ling H.Q."/>
            <person name="Zhao S."/>
            <person name="Liu D."/>
            <person name="Wang J."/>
            <person name="Sun H."/>
            <person name="Zhang C."/>
            <person name="Fan H."/>
            <person name="Li D."/>
            <person name="Dong L."/>
            <person name="Tao Y."/>
            <person name="Gao C."/>
            <person name="Wu H."/>
            <person name="Li Y."/>
            <person name="Cui Y."/>
            <person name="Guo X."/>
            <person name="Zheng S."/>
            <person name="Wang B."/>
            <person name="Yu K."/>
            <person name="Liang Q."/>
            <person name="Yang W."/>
            <person name="Lou X."/>
            <person name="Chen J."/>
            <person name="Feng M."/>
            <person name="Jian J."/>
            <person name="Zhang X."/>
            <person name="Luo G."/>
            <person name="Jiang Y."/>
            <person name="Liu J."/>
            <person name="Wang Z."/>
            <person name="Sha Y."/>
            <person name="Zhang B."/>
            <person name="Wu H."/>
            <person name="Tang D."/>
            <person name="Shen Q."/>
            <person name="Xue P."/>
            <person name="Zou S."/>
            <person name="Wang X."/>
            <person name="Liu X."/>
            <person name="Wang F."/>
            <person name="Yang Y."/>
            <person name="An X."/>
            <person name="Dong Z."/>
            <person name="Zhang K."/>
            <person name="Zhang X."/>
            <person name="Luo M.C."/>
            <person name="Dvorak J."/>
            <person name="Tong Y."/>
            <person name="Wang J."/>
            <person name="Yang H."/>
            <person name="Li Z."/>
            <person name="Wang D."/>
            <person name="Zhang A."/>
            <person name="Wang J."/>
        </authorList>
    </citation>
    <scope>NUCLEOTIDE SEQUENCE</scope>
    <source>
        <strain evidence="7">cv. G1812</strain>
    </source>
</reference>
<evidence type="ECO:0000256" key="4">
    <source>
        <dbReference type="PROSITE-ProRule" id="PRU00027"/>
    </source>
</evidence>